<feature type="non-terminal residue" evidence="1">
    <location>
        <position position="65"/>
    </location>
</feature>
<proteinExistence type="predicted"/>
<name>A0A8S2WIE5_9BILA</name>
<dbReference type="AlphaFoldDB" id="A0A8S2WIE5"/>
<protein>
    <submittedName>
        <fullName evidence="1">Uncharacterized protein</fullName>
    </submittedName>
</protein>
<evidence type="ECO:0000313" key="2">
    <source>
        <dbReference type="Proteomes" id="UP000681720"/>
    </source>
</evidence>
<dbReference type="EMBL" id="CAJOBJ010066384">
    <property type="protein sequence ID" value="CAF4440723.1"/>
    <property type="molecule type" value="Genomic_DNA"/>
</dbReference>
<accession>A0A8S2WIE5</accession>
<comment type="caution">
    <text evidence="1">The sequence shown here is derived from an EMBL/GenBank/DDBJ whole genome shotgun (WGS) entry which is preliminary data.</text>
</comment>
<reference evidence="1" key="1">
    <citation type="submission" date="2021-02" db="EMBL/GenBank/DDBJ databases">
        <authorList>
            <person name="Nowell W R."/>
        </authorList>
    </citation>
    <scope>NUCLEOTIDE SEQUENCE</scope>
</reference>
<organism evidence="1 2">
    <name type="scientific">Rotaria magnacalcarata</name>
    <dbReference type="NCBI Taxonomy" id="392030"/>
    <lineage>
        <taxon>Eukaryota</taxon>
        <taxon>Metazoa</taxon>
        <taxon>Spiralia</taxon>
        <taxon>Gnathifera</taxon>
        <taxon>Rotifera</taxon>
        <taxon>Eurotatoria</taxon>
        <taxon>Bdelloidea</taxon>
        <taxon>Philodinida</taxon>
        <taxon>Philodinidae</taxon>
        <taxon>Rotaria</taxon>
    </lineage>
</organism>
<dbReference type="Proteomes" id="UP000681720">
    <property type="component" value="Unassembled WGS sequence"/>
</dbReference>
<sequence>MNRFSSLEQSITRYLTESEYRYLLHHELPFDYIEQALLKRPLTIEERNEQEELTLQPYQDLVPDK</sequence>
<evidence type="ECO:0000313" key="1">
    <source>
        <dbReference type="EMBL" id="CAF4440723.1"/>
    </source>
</evidence>
<gene>
    <name evidence="1" type="ORF">GIL414_LOCUS31951</name>
</gene>